<keyword evidence="2" id="KW-1133">Transmembrane helix</keyword>
<proteinExistence type="predicted"/>
<protein>
    <recommendedName>
        <fullName evidence="5">Transmembrane protein</fullName>
    </recommendedName>
</protein>
<accession>A0A6G0WH87</accession>
<name>A0A6G0WH87_9STRA</name>
<feature type="transmembrane region" description="Helical" evidence="2">
    <location>
        <begin position="435"/>
        <end position="456"/>
    </location>
</feature>
<dbReference type="EMBL" id="VJMJ01000213">
    <property type="protein sequence ID" value="KAF0726533.1"/>
    <property type="molecule type" value="Genomic_DNA"/>
</dbReference>
<feature type="transmembrane region" description="Helical" evidence="2">
    <location>
        <begin position="147"/>
        <end position="168"/>
    </location>
</feature>
<feature type="compositionally biased region" description="Low complexity" evidence="1">
    <location>
        <begin position="745"/>
        <end position="768"/>
    </location>
</feature>
<comment type="caution">
    <text evidence="3">The sequence shown here is derived from an EMBL/GenBank/DDBJ whole genome shotgun (WGS) entry which is preliminary data.</text>
</comment>
<evidence type="ECO:0000313" key="4">
    <source>
        <dbReference type="Proteomes" id="UP000481153"/>
    </source>
</evidence>
<dbReference type="AlphaFoldDB" id="A0A6G0WH87"/>
<feature type="transmembrane region" description="Helical" evidence="2">
    <location>
        <begin position="188"/>
        <end position="215"/>
    </location>
</feature>
<keyword evidence="2" id="KW-0472">Membrane</keyword>
<keyword evidence="2" id="KW-0812">Transmembrane</keyword>
<feature type="region of interest" description="Disordered" evidence="1">
    <location>
        <begin position="736"/>
        <end position="768"/>
    </location>
</feature>
<keyword evidence="4" id="KW-1185">Reference proteome</keyword>
<feature type="transmembrane region" description="Helical" evidence="2">
    <location>
        <begin position="386"/>
        <end position="414"/>
    </location>
</feature>
<organism evidence="3 4">
    <name type="scientific">Aphanomyces euteiches</name>
    <dbReference type="NCBI Taxonomy" id="100861"/>
    <lineage>
        <taxon>Eukaryota</taxon>
        <taxon>Sar</taxon>
        <taxon>Stramenopiles</taxon>
        <taxon>Oomycota</taxon>
        <taxon>Saprolegniomycetes</taxon>
        <taxon>Saprolegniales</taxon>
        <taxon>Verrucalvaceae</taxon>
        <taxon>Aphanomyces</taxon>
    </lineage>
</organism>
<dbReference type="VEuPathDB" id="FungiDB:AeMF1_020913"/>
<evidence type="ECO:0000256" key="2">
    <source>
        <dbReference type="SAM" id="Phobius"/>
    </source>
</evidence>
<evidence type="ECO:0000313" key="3">
    <source>
        <dbReference type="EMBL" id="KAF0726533.1"/>
    </source>
</evidence>
<gene>
    <name evidence="3" type="ORF">Ae201684_015161</name>
</gene>
<dbReference type="Proteomes" id="UP000481153">
    <property type="component" value="Unassembled WGS sequence"/>
</dbReference>
<evidence type="ECO:0008006" key="5">
    <source>
        <dbReference type="Google" id="ProtNLM"/>
    </source>
</evidence>
<reference evidence="3 4" key="1">
    <citation type="submission" date="2019-07" db="EMBL/GenBank/DDBJ databases">
        <title>Genomics analysis of Aphanomyces spp. identifies a new class of oomycete effector associated with host adaptation.</title>
        <authorList>
            <person name="Gaulin E."/>
        </authorList>
    </citation>
    <scope>NUCLEOTIDE SEQUENCE [LARGE SCALE GENOMIC DNA]</scope>
    <source>
        <strain evidence="3 4">ATCC 201684</strain>
    </source>
</reference>
<evidence type="ECO:0000256" key="1">
    <source>
        <dbReference type="SAM" id="MobiDB-lite"/>
    </source>
</evidence>
<sequence length="768" mass="82650">MRRCYTCPPRASQVPSTALRPRNHLESIVNRVTAAMLDLVRHRPDEWYKTAFRNVVVALCMKETTNLDRCVDPSSDLADRYVDGTCVRTFDRANCHDRGLCERIANCKWTAVEPNATTDRAVLFTDAQGAAAVEWISSQYLKTLVPLWFMGLLLSLVVVLVAILLTCVRPRPRRRQSTDCFEKNRTTIAIVVVSFASAAVVLSVLLVCLLSPGYVGGIHTLTQSIQDAAIALHEMHHDHRAPLQAMEAALGRWNSSILPSNSALNMTLNAVTTIVTTSSPFHEVTSDLAFPSYGCQAPTTWPTHLDPCLPCPPSVCANVSTHLAAILSPMTAALQHVEHLRDSIEALHDDIDSELASWRRSDAHLREVDCAAAFLDATTMSTSARLAWQIGGLVGILSLLGLVVAALVMAWIGLVHSKVGATQSRAWNMRTSCKLALAFAVVGFPASSVLLAGGIVTRDVCSALPLVVSETSAVPADIAPLVQRCARSTHDDDDNLWTDATDSPLTLACALDALLTDTTANLLIHESTAATQAFGDILATNAAKHWLDDDRMTQLLTQADAATARRWNETSLHSPWTMYTDGDSDLATCSLEKSKLVVPPCFMERHCPSSDPTCYAAVETAYAYSVAARELADLTTSIDVAFNRNDGKTISMRGMLAAVQSTIALEENKTKTALAQSVLGDIVRSGHELACLDSMRPCDVVVPSALQVERALCGHVDDFLVVAALAMFASKAMDPSTAAHEDETSISSRHSGGGSSRSSGSTSGAKSC</sequence>